<dbReference type="InterPro" id="IPR013154">
    <property type="entry name" value="ADH-like_N"/>
</dbReference>
<dbReference type="SUPFAM" id="SSF51735">
    <property type="entry name" value="NAD(P)-binding Rossmann-fold domains"/>
    <property type="match status" value="1"/>
</dbReference>
<evidence type="ECO:0000256" key="3">
    <source>
        <dbReference type="ARBA" id="ARBA00023002"/>
    </source>
</evidence>
<accession>A0A1A6C7E4</accession>
<dbReference type="OrthoDB" id="9785812at2"/>
<dbReference type="GO" id="GO:0035925">
    <property type="term" value="F:mRNA 3'-UTR AU-rich region binding"/>
    <property type="evidence" value="ECO:0007669"/>
    <property type="project" value="TreeGrafter"/>
</dbReference>
<dbReference type="GO" id="GO:0008270">
    <property type="term" value="F:zinc ion binding"/>
    <property type="evidence" value="ECO:0007669"/>
    <property type="project" value="InterPro"/>
</dbReference>
<dbReference type="EC" id="1.6.5.5" evidence="4"/>
<dbReference type="FunFam" id="3.40.50.720:FF:000053">
    <property type="entry name" value="Quinone oxidoreductase 1"/>
    <property type="match status" value="1"/>
</dbReference>
<keyword evidence="8" id="KW-1185">Reference proteome</keyword>
<dbReference type="GO" id="GO:0070402">
    <property type="term" value="F:NADPH binding"/>
    <property type="evidence" value="ECO:0007669"/>
    <property type="project" value="TreeGrafter"/>
</dbReference>
<dbReference type="InterPro" id="IPR002364">
    <property type="entry name" value="Quin_OxRdtase/zeta-crystal_CS"/>
</dbReference>
<proteinExistence type="inferred from homology"/>
<comment type="similarity">
    <text evidence="1">Belongs to the zinc-containing alcohol dehydrogenase family. Quinone oxidoreductase subfamily.</text>
</comment>
<dbReference type="RefSeq" id="WP_038087222.1">
    <property type="nucleotide sequence ID" value="NZ_JQSG02000001.1"/>
</dbReference>
<feature type="domain" description="Enoyl reductase (ER)" evidence="6">
    <location>
        <begin position="11"/>
        <end position="322"/>
    </location>
</feature>
<dbReference type="PROSITE" id="PS01162">
    <property type="entry name" value="QOR_ZETA_CRYSTAL"/>
    <property type="match status" value="1"/>
</dbReference>
<evidence type="ECO:0000256" key="2">
    <source>
        <dbReference type="ARBA" id="ARBA00022857"/>
    </source>
</evidence>
<evidence type="ECO:0000313" key="7">
    <source>
        <dbReference type="EMBL" id="OBS10470.1"/>
    </source>
</evidence>
<comment type="caution">
    <text evidence="7">The sequence shown here is derived from an EMBL/GenBank/DDBJ whole genome shotgun (WGS) entry which is preliminary data.</text>
</comment>
<dbReference type="Gene3D" id="3.90.180.10">
    <property type="entry name" value="Medium-chain alcohol dehydrogenases, catalytic domain"/>
    <property type="match status" value="1"/>
</dbReference>
<comment type="catalytic activity">
    <reaction evidence="5">
        <text>2 a quinone + NADPH + H(+) = 2 a 1,4-benzosemiquinone + NADP(+)</text>
        <dbReference type="Rhea" id="RHEA:14269"/>
        <dbReference type="ChEBI" id="CHEBI:15378"/>
        <dbReference type="ChEBI" id="CHEBI:57783"/>
        <dbReference type="ChEBI" id="CHEBI:58349"/>
        <dbReference type="ChEBI" id="CHEBI:132124"/>
        <dbReference type="ChEBI" id="CHEBI:134225"/>
        <dbReference type="EC" id="1.6.5.5"/>
    </reaction>
</comment>
<evidence type="ECO:0000313" key="8">
    <source>
        <dbReference type="Proteomes" id="UP000029273"/>
    </source>
</evidence>
<evidence type="ECO:0000256" key="5">
    <source>
        <dbReference type="ARBA" id="ARBA00048980"/>
    </source>
</evidence>
<dbReference type="AlphaFoldDB" id="A0A1A6C7E4"/>
<dbReference type="InterPro" id="IPR020843">
    <property type="entry name" value="ER"/>
</dbReference>
<dbReference type="InterPro" id="IPR047618">
    <property type="entry name" value="QOR-like"/>
</dbReference>
<dbReference type="SMART" id="SM00829">
    <property type="entry name" value="PKS_ER"/>
    <property type="match status" value="1"/>
</dbReference>
<evidence type="ECO:0000256" key="1">
    <source>
        <dbReference type="ARBA" id="ARBA00010371"/>
    </source>
</evidence>
<dbReference type="InterPro" id="IPR036291">
    <property type="entry name" value="NAD(P)-bd_dom_sf"/>
</dbReference>
<dbReference type="PANTHER" id="PTHR48106:SF13">
    <property type="entry name" value="QUINONE OXIDOREDUCTASE-RELATED"/>
    <property type="match status" value="1"/>
</dbReference>
<reference evidence="7 8" key="1">
    <citation type="journal article" date="2014" name="Genome Announc.">
        <title>Draft Genome Sequence of the Iron-Oxidizing, Acidophilic, and Halotolerant 'Thiobacillus prosperus' Type Strain DSM 5130.</title>
        <authorList>
            <person name="Ossandon F.J."/>
            <person name="Cardenas J.P."/>
            <person name="Corbett M."/>
            <person name="Quatrini R."/>
            <person name="Holmes D.S."/>
            <person name="Watkin E."/>
        </authorList>
    </citation>
    <scope>NUCLEOTIDE SEQUENCE [LARGE SCALE GENOMIC DNA]</scope>
    <source>
        <strain evidence="7 8">DSM 5130</strain>
    </source>
</reference>
<dbReference type="GO" id="GO:0003960">
    <property type="term" value="F:quinone reductase (NADPH) activity"/>
    <property type="evidence" value="ECO:0007669"/>
    <property type="project" value="UniProtKB-EC"/>
</dbReference>
<keyword evidence="2" id="KW-0521">NADP</keyword>
<name>A0A1A6C7E4_9GAMM</name>
<gene>
    <name evidence="7" type="ORF">Thpro_020186</name>
</gene>
<sequence>MSLAIRIHRHGGPEALTLDNVKVGAPGKGQVLLEQRAIGVNFIDVYHRTGLYPVTLPTTIGLEAAARVEAVGEGVVDWQPGDRVAYAGGPLGAYAQRRLMPAERLVRLPDEIDDRAAASMMLQGMTVQYLVRQTYRVSPGETVLWHAAAGGVGLIACQWLRALGATVIGTVGSDEKAALAKAHGCTHTINYRRENFVERVRELTDGLGVPVVYDSVGRDTFEGSLDCLQRRGLLVSFGNASGAVPPFSLGVLAQKGSLFVTRPNLAGYTAARDDLLQCAGELFEQVRAGTVRVATHHAYPLAEAAHAHRDLEARKTTGSIVLLP</sequence>
<dbReference type="GO" id="GO:0005829">
    <property type="term" value="C:cytosol"/>
    <property type="evidence" value="ECO:0007669"/>
    <property type="project" value="TreeGrafter"/>
</dbReference>
<organism evidence="7 8">
    <name type="scientific">Acidihalobacter prosperus</name>
    <dbReference type="NCBI Taxonomy" id="160660"/>
    <lineage>
        <taxon>Bacteria</taxon>
        <taxon>Pseudomonadati</taxon>
        <taxon>Pseudomonadota</taxon>
        <taxon>Gammaproteobacteria</taxon>
        <taxon>Chromatiales</taxon>
        <taxon>Ectothiorhodospiraceae</taxon>
        <taxon>Acidihalobacter</taxon>
    </lineage>
</organism>
<keyword evidence="3" id="KW-0560">Oxidoreductase</keyword>
<evidence type="ECO:0000256" key="4">
    <source>
        <dbReference type="ARBA" id="ARBA00038919"/>
    </source>
</evidence>
<dbReference type="SUPFAM" id="SSF50129">
    <property type="entry name" value="GroES-like"/>
    <property type="match status" value="1"/>
</dbReference>
<dbReference type="CDD" id="cd05286">
    <property type="entry name" value="QOR2"/>
    <property type="match status" value="1"/>
</dbReference>
<dbReference type="NCBIfam" id="NF008024">
    <property type="entry name" value="PRK10754.1"/>
    <property type="match status" value="1"/>
</dbReference>
<dbReference type="InterPro" id="IPR013149">
    <property type="entry name" value="ADH-like_C"/>
</dbReference>
<dbReference type="EMBL" id="JQSG02000001">
    <property type="protein sequence ID" value="OBS10470.1"/>
    <property type="molecule type" value="Genomic_DNA"/>
</dbReference>
<dbReference type="PANTHER" id="PTHR48106">
    <property type="entry name" value="QUINONE OXIDOREDUCTASE PIG3-RELATED"/>
    <property type="match status" value="1"/>
</dbReference>
<dbReference type="InterPro" id="IPR011032">
    <property type="entry name" value="GroES-like_sf"/>
</dbReference>
<dbReference type="Proteomes" id="UP000029273">
    <property type="component" value="Unassembled WGS sequence"/>
</dbReference>
<dbReference type="Gene3D" id="3.40.50.720">
    <property type="entry name" value="NAD(P)-binding Rossmann-like Domain"/>
    <property type="match status" value="1"/>
</dbReference>
<dbReference type="Pfam" id="PF00107">
    <property type="entry name" value="ADH_zinc_N"/>
    <property type="match status" value="1"/>
</dbReference>
<protein>
    <recommendedName>
        <fullName evidence="4">NADPH:quinone reductase</fullName>
        <ecNumber evidence="4">1.6.5.5</ecNumber>
    </recommendedName>
</protein>
<evidence type="ECO:0000259" key="6">
    <source>
        <dbReference type="SMART" id="SM00829"/>
    </source>
</evidence>
<dbReference type="Pfam" id="PF08240">
    <property type="entry name" value="ADH_N"/>
    <property type="match status" value="1"/>
</dbReference>